<sequence>MQKWPDCPCQAPIAFFQHTKDSTYRHFPGTVRRLSPITAQIQHVLLLLPTRHKCAWCKGPNKDMAMPFYAVVLYGIGLLLTLFLVFWESAKEKSALIPNN</sequence>
<dbReference type="AlphaFoldDB" id="A0A1Y1VQW9"/>
<evidence type="ECO:0000256" key="1">
    <source>
        <dbReference type="SAM" id="Phobius"/>
    </source>
</evidence>
<dbReference type="GeneID" id="63808651"/>
<evidence type="ECO:0000313" key="3">
    <source>
        <dbReference type="Proteomes" id="UP000193922"/>
    </source>
</evidence>
<dbReference type="RefSeq" id="XP_040739044.1">
    <property type="nucleotide sequence ID" value="XM_040892003.1"/>
</dbReference>
<proteinExistence type="predicted"/>
<protein>
    <submittedName>
        <fullName evidence="2">Uncharacterized protein</fullName>
    </submittedName>
</protein>
<dbReference type="Proteomes" id="UP000193922">
    <property type="component" value="Unassembled WGS sequence"/>
</dbReference>
<feature type="transmembrane region" description="Helical" evidence="1">
    <location>
        <begin position="68"/>
        <end position="87"/>
    </location>
</feature>
<accession>A0A1Y1VQW9</accession>
<organism evidence="2 3">
    <name type="scientific">Linderina pennispora</name>
    <dbReference type="NCBI Taxonomy" id="61395"/>
    <lineage>
        <taxon>Eukaryota</taxon>
        <taxon>Fungi</taxon>
        <taxon>Fungi incertae sedis</taxon>
        <taxon>Zoopagomycota</taxon>
        <taxon>Kickxellomycotina</taxon>
        <taxon>Kickxellomycetes</taxon>
        <taxon>Kickxellales</taxon>
        <taxon>Kickxellaceae</taxon>
        <taxon>Linderina</taxon>
    </lineage>
</organism>
<keyword evidence="1" id="KW-1133">Transmembrane helix</keyword>
<keyword evidence="1" id="KW-0812">Transmembrane</keyword>
<evidence type="ECO:0000313" key="2">
    <source>
        <dbReference type="EMBL" id="ORX63702.1"/>
    </source>
</evidence>
<keyword evidence="1" id="KW-0472">Membrane</keyword>
<gene>
    <name evidence="2" type="ORF">DL89DRAFT_71404</name>
</gene>
<comment type="caution">
    <text evidence="2">The sequence shown here is derived from an EMBL/GenBank/DDBJ whole genome shotgun (WGS) entry which is preliminary data.</text>
</comment>
<name>A0A1Y1VQW9_9FUNG</name>
<keyword evidence="3" id="KW-1185">Reference proteome</keyword>
<dbReference type="EMBL" id="MCFD01000165">
    <property type="protein sequence ID" value="ORX63702.1"/>
    <property type="molecule type" value="Genomic_DNA"/>
</dbReference>
<reference evidence="2 3" key="1">
    <citation type="submission" date="2016-07" db="EMBL/GenBank/DDBJ databases">
        <title>Pervasive Adenine N6-methylation of Active Genes in Fungi.</title>
        <authorList>
            <consortium name="DOE Joint Genome Institute"/>
            <person name="Mondo S.J."/>
            <person name="Dannebaum R.O."/>
            <person name="Kuo R.C."/>
            <person name="Labutti K."/>
            <person name="Haridas S."/>
            <person name="Kuo A."/>
            <person name="Salamov A."/>
            <person name="Ahrendt S.R."/>
            <person name="Lipzen A."/>
            <person name="Sullivan W."/>
            <person name="Andreopoulos W.B."/>
            <person name="Clum A."/>
            <person name="Lindquist E."/>
            <person name="Daum C."/>
            <person name="Ramamoorthy G.K."/>
            <person name="Gryganskyi A."/>
            <person name="Culley D."/>
            <person name="Magnuson J.K."/>
            <person name="James T.Y."/>
            <person name="O'Malley M.A."/>
            <person name="Stajich J.E."/>
            <person name="Spatafora J.W."/>
            <person name="Visel A."/>
            <person name="Grigoriev I.V."/>
        </authorList>
    </citation>
    <scope>NUCLEOTIDE SEQUENCE [LARGE SCALE GENOMIC DNA]</scope>
    <source>
        <strain evidence="2 3">ATCC 12442</strain>
    </source>
</reference>